<dbReference type="AlphaFoldDB" id="A0A560WH10"/>
<proteinExistence type="predicted"/>
<dbReference type="OrthoDB" id="4870029at2"/>
<keyword evidence="3" id="KW-1185">Reference proteome</keyword>
<reference evidence="2 3" key="1">
    <citation type="submission" date="2019-06" db="EMBL/GenBank/DDBJ databases">
        <title>Sequencing the genomes of 1000 actinobacteria strains.</title>
        <authorList>
            <person name="Klenk H.-P."/>
        </authorList>
    </citation>
    <scope>NUCLEOTIDE SEQUENCE [LARGE SCALE GENOMIC DNA]</scope>
    <source>
        <strain evidence="2 3">DSM 18935</strain>
    </source>
</reference>
<sequence>MAGEQVEIDEPQVWELEVDGRSHRVETSTGGWSNSVRWLVDGELIATKKSAADDNLELEADEDHELADQVGAIKVRFTGTGRPRRVTHFAGERKEAKTRALMGTGGVDMDPEPGSKAARREDFATRHPVLGAADDILGGLGKILIPLAIAALIPILRRLLPDWDVDLPTPDIPWPDWRLPSIPWPDLDLPSIPWPDLPDLPAWLEPVIDSLELIWPLLVGIGIAWAEYKRRKRNRAAREERQARRATGSDSPEREADDQERPPEAHHNSSSR</sequence>
<gene>
    <name evidence="2" type="ORF">FB557_0393</name>
</gene>
<evidence type="ECO:0000256" key="1">
    <source>
        <dbReference type="SAM" id="MobiDB-lite"/>
    </source>
</evidence>
<dbReference type="Proteomes" id="UP000315628">
    <property type="component" value="Unassembled WGS sequence"/>
</dbReference>
<dbReference type="EMBL" id="VIUW01000001">
    <property type="protein sequence ID" value="TWD16850.1"/>
    <property type="molecule type" value="Genomic_DNA"/>
</dbReference>
<comment type="caution">
    <text evidence="2">The sequence shown here is derived from an EMBL/GenBank/DDBJ whole genome shotgun (WGS) entry which is preliminary data.</text>
</comment>
<feature type="region of interest" description="Disordered" evidence="1">
    <location>
        <begin position="231"/>
        <end position="272"/>
    </location>
</feature>
<evidence type="ECO:0000313" key="3">
    <source>
        <dbReference type="Proteomes" id="UP000315628"/>
    </source>
</evidence>
<evidence type="ECO:0000313" key="2">
    <source>
        <dbReference type="EMBL" id="TWD16850.1"/>
    </source>
</evidence>
<dbReference type="RefSeq" id="WP_144855138.1">
    <property type="nucleotide sequence ID" value="NZ_BAAAYT010000002.1"/>
</dbReference>
<feature type="compositionally biased region" description="Basic and acidic residues" evidence="1">
    <location>
        <begin position="251"/>
        <end position="272"/>
    </location>
</feature>
<organism evidence="2 3">
    <name type="scientific">Marihabitans asiaticum</name>
    <dbReference type="NCBI Taxonomy" id="415218"/>
    <lineage>
        <taxon>Bacteria</taxon>
        <taxon>Bacillati</taxon>
        <taxon>Actinomycetota</taxon>
        <taxon>Actinomycetes</taxon>
        <taxon>Micrococcales</taxon>
        <taxon>Intrasporangiaceae</taxon>
        <taxon>Marihabitans</taxon>
    </lineage>
</organism>
<protein>
    <submittedName>
        <fullName evidence="2">Uncharacterized protein</fullName>
    </submittedName>
</protein>
<accession>A0A560WH10</accession>
<name>A0A560WH10_9MICO</name>